<organism evidence="1 2">
    <name type="scientific">Chryseolinea serpens</name>
    <dbReference type="NCBI Taxonomy" id="947013"/>
    <lineage>
        <taxon>Bacteria</taxon>
        <taxon>Pseudomonadati</taxon>
        <taxon>Bacteroidota</taxon>
        <taxon>Cytophagia</taxon>
        <taxon>Cytophagales</taxon>
        <taxon>Fulvivirgaceae</taxon>
        <taxon>Chryseolinea</taxon>
    </lineage>
</organism>
<protein>
    <submittedName>
        <fullName evidence="1">Uncharacterized protein</fullName>
    </submittedName>
</protein>
<dbReference type="Proteomes" id="UP000184212">
    <property type="component" value="Unassembled WGS sequence"/>
</dbReference>
<evidence type="ECO:0000313" key="1">
    <source>
        <dbReference type="EMBL" id="SHH49135.1"/>
    </source>
</evidence>
<sequence length="320" mass="35112">MSALALCFTACDTLKEDPDVLNPTTDLNGTEVYVSNNRASVIDLNEMIRTNLPVTLSVTQPTSKGKLSSLGLGLLRYAPNNRNASTRDTFEFTVYSESHEILAKDTVVIVVEPDSTKLPCGLYPADDYVYNFHGDHPLTIDVLANDKLCGIDTLDYQVSVFWQGNNTGPRHGSADVVNNKIIYTAGASYTKGDSLLYKIQSRDMKKLSFGYVYISAAPKTPACTFKLLGDTLQINPDTLKADTVLLRVFANDNLCDTTSYGYTLSIAKAPLYGQARIGWDGVTYTPDNLPAGTSRTDSLRYQLCRDAVCRQAKVVIKVSR</sequence>
<accession>A0A1M5TEA0</accession>
<gene>
    <name evidence="1" type="ORF">SAMN04488109_4028</name>
</gene>
<keyword evidence="2" id="KW-1185">Reference proteome</keyword>
<evidence type="ECO:0000313" key="2">
    <source>
        <dbReference type="Proteomes" id="UP000184212"/>
    </source>
</evidence>
<dbReference type="AlphaFoldDB" id="A0A1M5TEA0"/>
<name>A0A1M5TEA0_9BACT</name>
<reference evidence="1 2" key="1">
    <citation type="submission" date="2016-11" db="EMBL/GenBank/DDBJ databases">
        <authorList>
            <person name="Jaros S."/>
            <person name="Januszkiewicz K."/>
            <person name="Wedrychowicz H."/>
        </authorList>
    </citation>
    <scope>NUCLEOTIDE SEQUENCE [LARGE SCALE GENOMIC DNA]</scope>
    <source>
        <strain evidence="1 2">DSM 24574</strain>
    </source>
</reference>
<dbReference type="EMBL" id="FQWQ01000003">
    <property type="protein sequence ID" value="SHH49135.1"/>
    <property type="molecule type" value="Genomic_DNA"/>
</dbReference>
<dbReference type="STRING" id="947013.SAMN04488109_4028"/>
<proteinExistence type="predicted"/>